<feature type="compositionally biased region" description="Basic and acidic residues" evidence="1">
    <location>
        <begin position="75"/>
        <end position="93"/>
    </location>
</feature>
<comment type="caution">
    <text evidence="2">The sequence shown here is derived from an EMBL/GenBank/DDBJ whole genome shotgun (WGS) entry which is preliminary data.</text>
</comment>
<evidence type="ECO:0000256" key="1">
    <source>
        <dbReference type="SAM" id="MobiDB-lite"/>
    </source>
</evidence>
<dbReference type="EMBL" id="MCIF01000002">
    <property type="protein sequence ID" value="RAQ94465.1"/>
    <property type="molecule type" value="Genomic_DNA"/>
</dbReference>
<evidence type="ECO:0000313" key="2">
    <source>
        <dbReference type="EMBL" id="RAQ94465.1"/>
    </source>
</evidence>
<organism evidence="2 3">
    <name type="scientific">Thermogemmatispora tikiterensis</name>
    <dbReference type="NCBI Taxonomy" id="1825093"/>
    <lineage>
        <taxon>Bacteria</taxon>
        <taxon>Bacillati</taxon>
        <taxon>Chloroflexota</taxon>
        <taxon>Ktedonobacteria</taxon>
        <taxon>Thermogemmatisporales</taxon>
        <taxon>Thermogemmatisporaceae</taxon>
        <taxon>Thermogemmatispora</taxon>
    </lineage>
</organism>
<feature type="compositionally biased region" description="Basic and acidic residues" evidence="1">
    <location>
        <begin position="111"/>
        <end position="120"/>
    </location>
</feature>
<evidence type="ECO:0000313" key="3">
    <source>
        <dbReference type="Proteomes" id="UP000248706"/>
    </source>
</evidence>
<name>A0A328VJM7_9CHLR</name>
<reference evidence="2 3" key="1">
    <citation type="submission" date="2016-08" db="EMBL/GenBank/DDBJ databases">
        <title>Analysis of Carbohydrate Active Enzymes in Thermogemmatispora T81 Reveals Carbohydrate Degradation Ability.</title>
        <authorList>
            <person name="Tomazini A."/>
            <person name="Lal S."/>
            <person name="Stott M."/>
            <person name="Henrissat B."/>
            <person name="Polikarpov I."/>
            <person name="Sparling R."/>
            <person name="Levin D.B."/>
        </authorList>
    </citation>
    <scope>NUCLEOTIDE SEQUENCE [LARGE SCALE GENOMIC DNA]</scope>
    <source>
        <strain evidence="2 3">T81</strain>
    </source>
</reference>
<proteinExistence type="predicted"/>
<feature type="region of interest" description="Disordered" evidence="1">
    <location>
        <begin position="53"/>
        <end position="120"/>
    </location>
</feature>
<protein>
    <submittedName>
        <fullName evidence="2">Uncharacterized protein</fullName>
    </submittedName>
</protein>
<gene>
    <name evidence="2" type="ORF">A4R35_02895</name>
</gene>
<keyword evidence="3" id="KW-1185">Reference proteome</keyword>
<dbReference type="Proteomes" id="UP000248706">
    <property type="component" value="Unassembled WGS sequence"/>
</dbReference>
<dbReference type="AlphaFoldDB" id="A0A328VJM7"/>
<sequence>MVYLFLIITLVEERKATVAVRAGMQRHRACSALEKQPLLLLAVLTLPYQDSITADPGPSSAIDADAVGARRSRSTVRDAESCSLHNKEERGGKAEASNIPPRSLTGTGVKAEPEGRAERG</sequence>
<accession>A0A328VJM7</accession>